<keyword evidence="1" id="KW-0812">Transmembrane</keyword>
<feature type="domain" description="ComEC/Rec2-related protein" evidence="2">
    <location>
        <begin position="247"/>
        <end position="370"/>
    </location>
</feature>
<dbReference type="RefSeq" id="WP_023792234.1">
    <property type="nucleotide sequence ID" value="NC_023003.1"/>
</dbReference>
<dbReference type="InterPro" id="IPR004477">
    <property type="entry name" value="ComEC_N"/>
</dbReference>
<dbReference type="KEGG" id="dpb:BABL1_gene_321"/>
<sequence length="382" mass="44796">MYLKDLLLKIQPFTIILFNLILGILSYNLNILNAGQLTLISISILIISLIALFKNTQKNLKIFLIILFSILTFFLGYSRAFLVKQKYQNLIDSISNKPIKIRGWVSSIEKTSHSYFKNKISIVLDSIKIDNQKIKTDYILRMHLALLDIKNFHIGQYLEIDNIKIKNNKSSKFLISKKSLPNLFLNKIKFQNCTKKNIKYITLIWLKIIVIRNKILKKLSNKFKFNTKNLFEYIFLGIKSENEHIDKIKQNMTYWGINHYLARSGLHLVLIIFTWRFFLKTIPFGYFAKQVILAFLSIVYSLLTIPSISFERALLSFIIYNICTIKKIPVNNMHIISMVCFITLFFNPYKLFLLDFQLSFCLTFALIVLREISIIKAISQKK</sequence>
<feature type="transmembrane region" description="Helical" evidence="1">
    <location>
        <begin position="352"/>
        <end position="372"/>
    </location>
</feature>
<feature type="transmembrane region" description="Helical" evidence="1">
    <location>
        <begin position="260"/>
        <end position="279"/>
    </location>
</feature>
<evidence type="ECO:0000313" key="3">
    <source>
        <dbReference type="EMBL" id="CDK30693.1"/>
    </source>
</evidence>
<gene>
    <name evidence="3" type="ORF">BABL1_gene_321</name>
</gene>
<evidence type="ECO:0000259" key="2">
    <source>
        <dbReference type="Pfam" id="PF03772"/>
    </source>
</evidence>
<dbReference type="Pfam" id="PF03772">
    <property type="entry name" value="Competence"/>
    <property type="match status" value="1"/>
</dbReference>
<feature type="transmembrane region" description="Helical" evidence="1">
    <location>
        <begin position="330"/>
        <end position="346"/>
    </location>
</feature>
<dbReference type="EMBL" id="HG793133">
    <property type="protein sequence ID" value="CDK30693.1"/>
    <property type="molecule type" value="Genomic_DNA"/>
</dbReference>
<feature type="transmembrane region" description="Helical" evidence="1">
    <location>
        <begin position="62"/>
        <end position="82"/>
    </location>
</feature>
<dbReference type="STRING" id="673862.BABL1_gene_321"/>
<dbReference type="NCBIfam" id="TIGR00360">
    <property type="entry name" value="ComEC_N-term"/>
    <property type="match status" value="1"/>
</dbReference>
<keyword evidence="1" id="KW-0472">Membrane</keyword>
<dbReference type="AlphaFoldDB" id="V6DID9"/>
<reference evidence="3 4" key="1">
    <citation type="journal article" date="2015" name="Biol. Direct">
        <title>Babela massiliensis, a representative of a widespread bacterial phylum with unusual adaptations to parasitism in amoebae.</title>
        <authorList>
            <person name="Pagnier I."/>
            <person name="Yutin N."/>
            <person name="Croce O."/>
            <person name="Makarova K.S."/>
            <person name="Wolf Y.I."/>
            <person name="Benamar S."/>
            <person name="Raoult D."/>
            <person name="Koonin E.V."/>
            <person name="La Scola B."/>
        </authorList>
    </citation>
    <scope>NUCLEOTIDE SEQUENCE [LARGE SCALE GENOMIC DNA]</scope>
    <source>
        <strain evidence="4">BABL1</strain>
    </source>
</reference>
<evidence type="ECO:0000256" key="1">
    <source>
        <dbReference type="SAM" id="Phobius"/>
    </source>
</evidence>
<feature type="transmembrane region" description="Helical" evidence="1">
    <location>
        <begin position="37"/>
        <end position="56"/>
    </location>
</feature>
<feature type="transmembrane region" description="Helical" evidence="1">
    <location>
        <begin position="291"/>
        <end position="310"/>
    </location>
</feature>
<name>V6DID9_9BACT</name>
<protein>
    <submittedName>
        <fullName evidence="3">DNA internalization-related competence protein ComEC/Rec2 N-terminal part</fullName>
    </submittedName>
</protein>
<proteinExistence type="predicted"/>
<evidence type="ECO:0000313" key="4">
    <source>
        <dbReference type="Proteomes" id="UP000018769"/>
    </source>
</evidence>
<dbReference type="Proteomes" id="UP000018769">
    <property type="component" value="Chromosome I"/>
</dbReference>
<keyword evidence="4" id="KW-1185">Reference proteome</keyword>
<accession>V6DID9</accession>
<keyword evidence="1" id="KW-1133">Transmembrane helix</keyword>
<organism evidence="3 4">
    <name type="scientific">Candidatus Babela massiliensis</name>
    <dbReference type="NCBI Taxonomy" id="673862"/>
    <lineage>
        <taxon>Bacteria</taxon>
        <taxon>Candidatus Babelota</taxon>
        <taxon>Candidatus Babeliae</taxon>
        <taxon>Candidatus Babeliales</taxon>
        <taxon>Candidatus Babeliaceae</taxon>
        <taxon>Candidatus Babela</taxon>
    </lineage>
</organism>
<feature type="transmembrane region" description="Helical" evidence="1">
    <location>
        <begin position="6"/>
        <end position="25"/>
    </location>
</feature>
<dbReference type="HOGENOM" id="CLU_722970_0_0_7"/>
<dbReference type="OrthoDB" id="9761531at2"/>